<dbReference type="PANTHER" id="PTHR11188">
    <property type="entry name" value="ARRESTIN DOMAIN CONTAINING PROTEIN"/>
    <property type="match status" value="1"/>
</dbReference>
<evidence type="ECO:0000313" key="3">
    <source>
        <dbReference type="EMBL" id="KAK7207950.1"/>
    </source>
</evidence>
<feature type="region of interest" description="Disordered" evidence="1">
    <location>
        <begin position="424"/>
        <end position="451"/>
    </location>
</feature>
<comment type="caution">
    <text evidence="3">The sequence shown here is derived from an EMBL/GenBank/DDBJ whole genome shotgun (WGS) entry which is preliminary data.</text>
</comment>
<evidence type="ECO:0000256" key="1">
    <source>
        <dbReference type="SAM" id="MobiDB-lite"/>
    </source>
</evidence>
<feature type="compositionally biased region" description="Low complexity" evidence="1">
    <location>
        <begin position="547"/>
        <end position="584"/>
    </location>
</feature>
<dbReference type="InterPro" id="IPR014756">
    <property type="entry name" value="Ig_E-set"/>
</dbReference>
<dbReference type="EMBL" id="JBBJBU010000001">
    <property type="protein sequence ID" value="KAK7207950.1"/>
    <property type="molecule type" value="Genomic_DNA"/>
</dbReference>
<dbReference type="PANTHER" id="PTHR11188:SF17">
    <property type="entry name" value="FI21816P1"/>
    <property type="match status" value="1"/>
</dbReference>
<evidence type="ECO:0000259" key="2">
    <source>
        <dbReference type="SMART" id="SM01017"/>
    </source>
</evidence>
<dbReference type="InterPro" id="IPR011021">
    <property type="entry name" value="Arrestin-like_N"/>
</dbReference>
<dbReference type="Pfam" id="PF00339">
    <property type="entry name" value="Arrestin_N"/>
    <property type="match status" value="1"/>
</dbReference>
<feature type="region of interest" description="Disordered" evidence="1">
    <location>
        <begin position="527"/>
        <end position="591"/>
    </location>
</feature>
<feature type="compositionally biased region" description="Low complexity" evidence="1">
    <location>
        <begin position="424"/>
        <end position="440"/>
    </location>
</feature>
<accession>A0ABR1FDM3</accession>
<dbReference type="GeneID" id="90037196"/>
<dbReference type="RefSeq" id="XP_064770983.1">
    <property type="nucleotide sequence ID" value="XM_064911684.1"/>
</dbReference>
<dbReference type="SMART" id="SM01017">
    <property type="entry name" value="Arrestin_C"/>
    <property type="match status" value="1"/>
</dbReference>
<organism evidence="3 4">
    <name type="scientific">Myxozyma melibiosi</name>
    <dbReference type="NCBI Taxonomy" id="54550"/>
    <lineage>
        <taxon>Eukaryota</taxon>
        <taxon>Fungi</taxon>
        <taxon>Dikarya</taxon>
        <taxon>Ascomycota</taxon>
        <taxon>Saccharomycotina</taxon>
        <taxon>Lipomycetes</taxon>
        <taxon>Lipomycetales</taxon>
        <taxon>Lipomycetaceae</taxon>
        <taxon>Myxozyma</taxon>
    </lineage>
</organism>
<sequence>MNILQRTSSSLSYFDIRLYSADHDVIIVRGNPDESAGVLLKGAVVLSFLESVSVKRISLRLYGTIRMNWQDTVQSSRGLTQRTNKYEKIIYDHTWNFLDWEGTKNTSHTIGQGNYEYPFEVILPGSLVESVEGLEGASIIYKMKAIVERGRFANNLIKKKHIRVVRTLGPEALELSQTMSIENVWPNKVDYSISIPSKAVAIGSSTPVHLLLQPLLKGLRLGQIVIVLKEYYTLHIPHGPGHANVRTVAQVTIPAPTVAEGDLPESVWTIDDFFHIPPSLNKCTQDCDIPGCIEVRHKLKFAVSLKNPDGHVSELRASLPIALFISPNVPVTGDGEEITMQPLSEDQDNSAPPRYDDHIYDRLWEDISTSGWNTPSASGANTPHIRSRRNSGENAEALGMVALDTQGAQLQAGLSALALSQANAASPNGHSGHSLSSSNGGSSGIDSYFPSRHSGSVTPLGSMTPLPCSNPNGTVAFSGLDQAQNWHLSRGASPIESPLHTPADPESRPLELDLSSLSKVPSYTTAIRTPVSEDPQFSGLPTYNDDAANSAPGSARSSGPPSRASSPPLAALPRSASAANLNSSHRSRSHLHLFDDAARRLKLVQDKQK</sequence>
<reference evidence="3 4" key="1">
    <citation type="submission" date="2024-03" db="EMBL/GenBank/DDBJ databases">
        <title>Genome-scale model development and genomic sequencing of the oleaginous clade Lipomyces.</title>
        <authorList>
            <consortium name="Lawrence Berkeley National Laboratory"/>
            <person name="Czajka J.J."/>
            <person name="Han Y."/>
            <person name="Kim J."/>
            <person name="Mondo S.J."/>
            <person name="Hofstad B.A."/>
            <person name="Robles A."/>
            <person name="Haridas S."/>
            <person name="Riley R."/>
            <person name="LaButti K."/>
            <person name="Pangilinan J."/>
            <person name="Andreopoulos W."/>
            <person name="Lipzen A."/>
            <person name="Yan J."/>
            <person name="Wang M."/>
            <person name="Ng V."/>
            <person name="Grigoriev I.V."/>
            <person name="Spatafora J.W."/>
            <person name="Magnuson J.K."/>
            <person name="Baker S.E."/>
            <person name="Pomraning K.R."/>
        </authorList>
    </citation>
    <scope>NUCLEOTIDE SEQUENCE [LARGE SCALE GENOMIC DNA]</scope>
    <source>
        <strain evidence="3 4">Phaff 52-87</strain>
    </source>
</reference>
<dbReference type="Gene3D" id="2.60.40.640">
    <property type="match status" value="1"/>
</dbReference>
<dbReference type="InterPro" id="IPR050357">
    <property type="entry name" value="Arrestin_domain-protein"/>
</dbReference>
<feature type="domain" description="Arrestin C-terminal-like" evidence="2">
    <location>
        <begin position="185"/>
        <end position="328"/>
    </location>
</feature>
<feature type="region of interest" description="Disordered" evidence="1">
    <location>
        <begin position="371"/>
        <end position="391"/>
    </location>
</feature>
<feature type="compositionally biased region" description="Polar residues" evidence="1">
    <location>
        <begin position="371"/>
        <end position="381"/>
    </location>
</feature>
<evidence type="ECO:0000313" key="4">
    <source>
        <dbReference type="Proteomes" id="UP001498771"/>
    </source>
</evidence>
<proteinExistence type="predicted"/>
<keyword evidence="4" id="KW-1185">Reference proteome</keyword>
<name>A0ABR1FDM3_9ASCO</name>
<dbReference type="SUPFAM" id="SSF81296">
    <property type="entry name" value="E set domains"/>
    <property type="match status" value="1"/>
</dbReference>
<dbReference type="Proteomes" id="UP001498771">
    <property type="component" value="Unassembled WGS sequence"/>
</dbReference>
<dbReference type="InterPro" id="IPR011022">
    <property type="entry name" value="Arrestin_C-like"/>
</dbReference>
<dbReference type="Pfam" id="PF02752">
    <property type="entry name" value="Arrestin_C"/>
    <property type="match status" value="1"/>
</dbReference>
<protein>
    <recommendedName>
        <fullName evidence="2">Arrestin C-terminal-like domain-containing protein</fullName>
    </recommendedName>
</protein>
<gene>
    <name evidence="3" type="ORF">BZA70DRAFT_272571</name>
</gene>
<dbReference type="InterPro" id="IPR014752">
    <property type="entry name" value="Arrestin-like_C"/>
</dbReference>